<dbReference type="HOGENOM" id="CLU_046113_3_0_0"/>
<feature type="transmembrane region" description="Helical" evidence="6">
    <location>
        <begin position="396"/>
        <end position="419"/>
    </location>
</feature>
<dbReference type="CDD" id="cd06261">
    <property type="entry name" value="TM_PBP2"/>
    <property type="match status" value="1"/>
</dbReference>
<accession>F0RMP8</accession>
<dbReference type="EMBL" id="CP002536">
    <property type="protein sequence ID" value="ADY27116.1"/>
    <property type="molecule type" value="Genomic_DNA"/>
</dbReference>
<comment type="similarity">
    <text evidence="6">Belongs to the binding-protein-dependent transport system permease family.</text>
</comment>
<feature type="transmembrane region" description="Helical" evidence="6">
    <location>
        <begin position="46"/>
        <end position="65"/>
    </location>
</feature>
<dbReference type="RefSeq" id="WP_013615724.1">
    <property type="nucleotide sequence ID" value="NC_015161.1"/>
</dbReference>
<keyword evidence="9" id="KW-1185">Reference proteome</keyword>
<dbReference type="AlphaFoldDB" id="F0RMP8"/>
<evidence type="ECO:0000256" key="6">
    <source>
        <dbReference type="RuleBase" id="RU363032"/>
    </source>
</evidence>
<keyword evidence="2 6" id="KW-0813">Transport</keyword>
<sequence>MNRARPDPILLLGAALGLLALALPWVNFRENRLVLGEGVSLLSSGAAAWVLPALWLALGALAWAGGERSRQGMSGAAGAWAGAVLFPLTCAAVGWLLGYAASALVGQATPLARVSPAGGFWLSVLALYVAGFGLSRWPGPAHLAGLLGLLAFAAVPLLGWWQDLGLSQEYANIAATFWPQLGLHLALSLTALGLALILGLPLGLAAARYERLSGSVLGVAGFLQTIPSVALFGLVLPVFSALGRDTTLGVYLAWAGGALLLGGALWRLFGGRIAGLLGGLLALLGLQALLLLGGLALIGLLEGAWLGGRSFSPQALSLSAPLSAWGVRGIGAAPALLALTIYALLPVVTNTFVGLRSVPPALTDAARGLGMTEGQILRRAEWPIALPFVMEGVRAALVLTFGIATIAPLIGAGGLGFFIQRGVEGNVPDLVLLGALPIVLVALLLSGVVGWLGARLTPPGLRPETALVQEARNTP</sequence>
<feature type="transmembrane region" description="Helical" evidence="6">
    <location>
        <begin position="117"/>
        <end position="134"/>
    </location>
</feature>
<evidence type="ECO:0000313" key="9">
    <source>
        <dbReference type="Proteomes" id="UP000007718"/>
    </source>
</evidence>
<name>F0RMP8_DEIPM</name>
<reference evidence="9" key="1">
    <citation type="submission" date="2011-02" db="EMBL/GenBank/DDBJ databases">
        <title>The complete sequence of chromosome of Deinococcus proteolyticus DSM 20540.</title>
        <authorList>
            <consortium name="US DOE Joint Genome Institute (JGI-PGF)"/>
            <person name="Lucas S."/>
            <person name="Copeland A."/>
            <person name="Lapidus A."/>
            <person name="Bruce D."/>
            <person name="Goodwin L."/>
            <person name="Pitluck S."/>
            <person name="Kyrpides N."/>
            <person name="Mavromatis K."/>
            <person name="Pagani I."/>
            <person name="Ivanova N."/>
            <person name="Ovchinnikova G."/>
            <person name="Zeytun A."/>
            <person name="Detter J.C."/>
            <person name="Han C."/>
            <person name="Land M."/>
            <person name="Hauser L."/>
            <person name="Markowitz V."/>
            <person name="Cheng J.-F."/>
            <person name="Hugenholtz P."/>
            <person name="Woyke T."/>
            <person name="Wu D."/>
            <person name="Pukall R."/>
            <person name="Steenblock K."/>
            <person name="Brambilla E."/>
            <person name="Klenk H.-P."/>
            <person name="Eisen J.A."/>
        </authorList>
    </citation>
    <scope>NUCLEOTIDE SEQUENCE [LARGE SCALE GENOMIC DNA]</scope>
    <source>
        <strain evidence="9">ATCC 35074 / DSM 20540 / JCM 6276 / NBRC 101906 / NCIMB 13154 / VKM Ac-1939 / CCM 2703 / MRP</strain>
    </source>
</reference>
<dbReference type="PANTHER" id="PTHR30177:SF4">
    <property type="entry name" value="OSMOPROTECTANT IMPORT PERMEASE PROTEIN OSMW"/>
    <property type="match status" value="1"/>
</dbReference>
<dbReference type="GO" id="GO:0055085">
    <property type="term" value="P:transmembrane transport"/>
    <property type="evidence" value="ECO:0007669"/>
    <property type="project" value="InterPro"/>
</dbReference>
<dbReference type="InterPro" id="IPR035906">
    <property type="entry name" value="MetI-like_sf"/>
</dbReference>
<evidence type="ECO:0000259" key="7">
    <source>
        <dbReference type="PROSITE" id="PS50928"/>
    </source>
</evidence>
<dbReference type="GO" id="GO:0005886">
    <property type="term" value="C:plasma membrane"/>
    <property type="evidence" value="ECO:0007669"/>
    <property type="project" value="UniProtKB-SubCell"/>
</dbReference>
<evidence type="ECO:0000256" key="1">
    <source>
        <dbReference type="ARBA" id="ARBA00004141"/>
    </source>
</evidence>
<evidence type="ECO:0000256" key="2">
    <source>
        <dbReference type="ARBA" id="ARBA00022448"/>
    </source>
</evidence>
<feature type="transmembrane region" description="Helical" evidence="6">
    <location>
        <begin position="141"/>
        <end position="161"/>
    </location>
</feature>
<feature type="domain" description="ABC transmembrane type-1" evidence="7">
    <location>
        <begin position="181"/>
        <end position="449"/>
    </location>
</feature>
<evidence type="ECO:0000256" key="3">
    <source>
        <dbReference type="ARBA" id="ARBA00022692"/>
    </source>
</evidence>
<dbReference type="InterPro" id="IPR051204">
    <property type="entry name" value="ABC_transp_perm/SBD"/>
</dbReference>
<proteinExistence type="inferred from homology"/>
<feature type="transmembrane region" description="Helical" evidence="6">
    <location>
        <begin position="77"/>
        <end position="97"/>
    </location>
</feature>
<dbReference type="PANTHER" id="PTHR30177">
    <property type="entry name" value="GLYCINE BETAINE/L-PROLINE TRANSPORT SYSTEM PERMEASE PROTEIN PROW"/>
    <property type="match status" value="1"/>
</dbReference>
<evidence type="ECO:0000256" key="4">
    <source>
        <dbReference type="ARBA" id="ARBA00022989"/>
    </source>
</evidence>
<dbReference type="GO" id="GO:0031460">
    <property type="term" value="P:glycine betaine transport"/>
    <property type="evidence" value="ECO:0007669"/>
    <property type="project" value="TreeGrafter"/>
</dbReference>
<dbReference type="OrthoDB" id="9801163at2"/>
<dbReference type="InterPro" id="IPR000515">
    <property type="entry name" value="MetI-like"/>
</dbReference>
<feature type="transmembrane region" description="Helical" evidence="6">
    <location>
        <begin position="325"/>
        <end position="348"/>
    </location>
</feature>
<feature type="transmembrane region" description="Helical" evidence="6">
    <location>
        <begin position="216"/>
        <end position="239"/>
    </location>
</feature>
<comment type="subcellular location">
    <subcellularLocation>
        <location evidence="6">Cell membrane</location>
        <topology evidence="6">Multi-pass membrane protein</topology>
    </subcellularLocation>
    <subcellularLocation>
        <location evidence="1">Membrane</location>
        <topology evidence="1">Multi-pass membrane protein</topology>
    </subcellularLocation>
</comment>
<evidence type="ECO:0000313" key="8">
    <source>
        <dbReference type="EMBL" id="ADY27116.1"/>
    </source>
</evidence>
<evidence type="ECO:0000256" key="5">
    <source>
        <dbReference type="ARBA" id="ARBA00023136"/>
    </source>
</evidence>
<feature type="transmembrane region" description="Helical" evidence="6">
    <location>
        <begin position="431"/>
        <end position="452"/>
    </location>
</feature>
<dbReference type="Proteomes" id="UP000007718">
    <property type="component" value="Chromosome"/>
</dbReference>
<dbReference type="Gene3D" id="1.10.3720.10">
    <property type="entry name" value="MetI-like"/>
    <property type="match status" value="2"/>
</dbReference>
<dbReference type="KEGG" id="dpt:Deipr_1985"/>
<keyword evidence="3 6" id="KW-0812">Transmembrane</keyword>
<feature type="transmembrane region" description="Helical" evidence="6">
    <location>
        <begin position="251"/>
        <end position="269"/>
    </location>
</feature>
<dbReference type="Pfam" id="PF00528">
    <property type="entry name" value="BPD_transp_1"/>
    <property type="match status" value="1"/>
</dbReference>
<organism evidence="8 9">
    <name type="scientific">Deinococcus proteolyticus (strain ATCC 35074 / DSM 20540 / JCM 6276 / NBRC 101906 / NCIMB 13154 / VKM Ac-1939 / CCM 2703 / MRP)</name>
    <dbReference type="NCBI Taxonomy" id="693977"/>
    <lineage>
        <taxon>Bacteria</taxon>
        <taxon>Thermotogati</taxon>
        <taxon>Deinococcota</taxon>
        <taxon>Deinococci</taxon>
        <taxon>Deinococcales</taxon>
        <taxon>Deinococcaceae</taxon>
        <taxon>Deinococcus</taxon>
    </lineage>
</organism>
<dbReference type="eggNOG" id="COG1174">
    <property type="taxonomic scope" value="Bacteria"/>
</dbReference>
<keyword evidence="5 6" id="KW-0472">Membrane</keyword>
<protein>
    <submittedName>
        <fullName evidence="8">ABC-type transporter, integral membrane subunit</fullName>
    </submittedName>
</protein>
<feature type="transmembrane region" description="Helical" evidence="6">
    <location>
        <begin position="181"/>
        <end position="204"/>
    </location>
</feature>
<reference evidence="8 9" key="2">
    <citation type="journal article" date="2012" name="Stand. Genomic Sci.">
        <title>Complete genome sequence of the orange-red pigmented, radioresistant Deinococcus proteolyticus type strain (MRP(T)).</title>
        <authorList>
            <person name="Copeland A."/>
            <person name="Zeytun A."/>
            <person name="Yassawong M."/>
            <person name="Nolan M."/>
            <person name="Lucas S."/>
            <person name="Hammon N."/>
            <person name="Deshpande S."/>
            <person name="Cheng J.F."/>
            <person name="Han C."/>
            <person name="Tapia R."/>
            <person name="Goodwin L.A."/>
            <person name="Pitluck S."/>
            <person name="Mavromatis K."/>
            <person name="Liolios K."/>
            <person name="Pagani I."/>
            <person name="Ivanova N."/>
            <person name="Mikhailova N."/>
            <person name="Pati A."/>
            <person name="Chen A."/>
            <person name="Palaniappan K."/>
            <person name="Land M."/>
            <person name="Hauser L."/>
            <person name="Jeffries C.D."/>
            <person name="Brambilla E.M."/>
            <person name="Rohde M."/>
            <person name="Sikorski J."/>
            <person name="Pukall R."/>
            <person name="Goker M."/>
            <person name="Detter J.C."/>
            <person name="Woyke T."/>
            <person name="Bristow J."/>
            <person name="Eisen J.A."/>
            <person name="Markowitz V."/>
            <person name="Hugenholtz P."/>
            <person name="Kyrpides N.C."/>
            <person name="Klenk H.P."/>
            <person name="Lapidus A."/>
        </authorList>
    </citation>
    <scope>NUCLEOTIDE SEQUENCE [LARGE SCALE GENOMIC DNA]</scope>
    <source>
        <strain evidence="9">ATCC 35074 / DSM 20540 / JCM 6276 / NBRC 101906 / NCIMB 13154 / VKM Ac-1939 / CCM 2703 / MRP</strain>
    </source>
</reference>
<dbReference type="SUPFAM" id="SSF161098">
    <property type="entry name" value="MetI-like"/>
    <property type="match status" value="1"/>
</dbReference>
<feature type="transmembrane region" description="Helical" evidence="6">
    <location>
        <begin position="281"/>
        <end position="305"/>
    </location>
</feature>
<keyword evidence="4 6" id="KW-1133">Transmembrane helix</keyword>
<dbReference type="STRING" id="693977.Deipr_1985"/>
<dbReference type="PROSITE" id="PS50928">
    <property type="entry name" value="ABC_TM1"/>
    <property type="match status" value="1"/>
</dbReference>
<gene>
    <name evidence="8" type="ordered locus">Deipr_1985</name>
</gene>